<dbReference type="Proteomes" id="UP001153678">
    <property type="component" value="Unassembled WGS sequence"/>
</dbReference>
<feature type="region of interest" description="Disordered" evidence="1">
    <location>
        <begin position="183"/>
        <end position="213"/>
    </location>
</feature>
<keyword evidence="3" id="KW-1185">Reference proteome</keyword>
<protein>
    <submittedName>
        <fullName evidence="2">13919_t:CDS:1</fullName>
    </submittedName>
</protein>
<evidence type="ECO:0000313" key="3">
    <source>
        <dbReference type="Proteomes" id="UP001153678"/>
    </source>
</evidence>
<dbReference type="AlphaFoldDB" id="A0A9W4SIL4"/>
<feature type="non-terminal residue" evidence="2">
    <location>
        <position position="213"/>
    </location>
</feature>
<evidence type="ECO:0000313" key="2">
    <source>
        <dbReference type="EMBL" id="CAI2169845.1"/>
    </source>
</evidence>
<gene>
    <name evidence="2" type="ORF">FWILDA_LOCUS4286</name>
</gene>
<reference evidence="2" key="1">
    <citation type="submission" date="2022-08" db="EMBL/GenBank/DDBJ databases">
        <authorList>
            <person name="Kallberg Y."/>
            <person name="Tangrot J."/>
            <person name="Rosling A."/>
        </authorList>
    </citation>
    <scope>NUCLEOTIDE SEQUENCE</scope>
    <source>
        <strain evidence="2">Wild A</strain>
    </source>
</reference>
<comment type="caution">
    <text evidence="2">The sequence shown here is derived from an EMBL/GenBank/DDBJ whole genome shotgun (WGS) entry which is preliminary data.</text>
</comment>
<dbReference type="EMBL" id="CAMKVN010000630">
    <property type="protein sequence ID" value="CAI2169845.1"/>
    <property type="molecule type" value="Genomic_DNA"/>
</dbReference>
<feature type="compositionally biased region" description="Polar residues" evidence="1">
    <location>
        <begin position="201"/>
        <end position="213"/>
    </location>
</feature>
<name>A0A9W4SIL4_9GLOM</name>
<accession>A0A9W4SIL4</accession>
<organism evidence="2 3">
    <name type="scientific">Funneliformis geosporum</name>
    <dbReference type="NCBI Taxonomy" id="1117311"/>
    <lineage>
        <taxon>Eukaryota</taxon>
        <taxon>Fungi</taxon>
        <taxon>Fungi incertae sedis</taxon>
        <taxon>Mucoromycota</taxon>
        <taxon>Glomeromycotina</taxon>
        <taxon>Glomeromycetes</taxon>
        <taxon>Glomerales</taxon>
        <taxon>Glomeraceae</taxon>
        <taxon>Funneliformis</taxon>
    </lineage>
</organism>
<evidence type="ECO:0000256" key="1">
    <source>
        <dbReference type="SAM" id="MobiDB-lite"/>
    </source>
</evidence>
<proteinExistence type="predicted"/>
<dbReference type="OrthoDB" id="2347665at2759"/>
<sequence length="213" mass="23951">MSRPKVLERLKDIFQPIAYESNEKIPSVIDPNIYSICLYPSSRLLTVNCKLKELMSVKLGTELKLNAEITFASSTSKKVLETQIRSVVMGHEHGHEPDWTGLPGHGLSDVPCPPKSPGQRPCTTLQIRVVDMKEKSNNENDEQPLNLPYVLHEFTIVIDTSSVKNKEEISISVRKDRIINIKGNSRDTIPGKQLDSKNSLRKGNSTSKLIYKK</sequence>